<evidence type="ECO:0008006" key="3">
    <source>
        <dbReference type="Google" id="ProtNLM"/>
    </source>
</evidence>
<accession>A0A7M5XGQ0</accession>
<evidence type="ECO:0000313" key="2">
    <source>
        <dbReference type="Proteomes" id="UP000594262"/>
    </source>
</evidence>
<sequence>ADWIKLNSTLLGVPDTYIAWPLLSAVSYCAQHSTISAGFQVEPILLYSLVVGRSGINKTASLRKIIDQLDLVENRNHESHTFDSGTMDGLMKGLQDNDLTLLGVYDEFSTLVDSLDKGSNGNCDKGQYLTLYSAVTWSKKTKTNGTMTLKDPRHSIISYTQPFYTINFARNNLQDGFFQRFLITVPQEVFMMLKEKENAFNADGASSIILSDILKNIYKICGEEVINMTLSEAAKELYTKLHDGVQTFRRDNP</sequence>
<dbReference type="InterPro" id="IPR025048">
    <property type="entry name" value="DUF3987"/>
</dbReference>
<evidence type="ECO:0000313" key="1">
    <source>
        <dbReference type="EnsemblMetazoa" id="CLYHEMP022651.2"/>
    </source>
</evidence>
<organism evidence="1 2">
    <name type="scientific">Clytia hemisphaerica</name>
    <dbReference type="NCBI Taxonomy" id="252671"/>
    <lineage>
        <taxon>Eukaryota</taxon>
        <taxon>Metazoa</taxon>
        <taxon>Cnidaria</taxon>
        <taxon>Hydrozoa</taxon>
        <taxon>Hydroidolina</taxon>
        <taxon>Leptothecata</taxon>
        <taxon>Obeliida</taxon>
        <taxon>Clytiidae</taxon>
        <taxon>Clytia</taxon>
    </lineage>
</organism>
<proteinExistence type="predicted"/>
<dbReference type="Pfam" id="PF13148">
    <property type="entry name" value="DUF3987"/>
    <property type="match status" value="1"/>
</dbReference>
<protein>
    <recommendedName>
        <fullName evidence="3">DUF3987 domain-containing protein</fullName>
    </recommendedName>
</protein>
<reference evidence="1" key="1">
    <citation type="submission" date="2021-01" db="UniProtKB">
        <authorList>
            <consortium name="EnsemblMetazoa"/>
        </authorList>
    </citation>
    <scope>IDENTIFICATION</scope>
</reference>
<keyword evidence="2" id="KW-1185">Reference proteome</keyword>
<dbReference type="EnsemblMetazoa" id="CLYHEMT022651.2">
    <property type="protein sequence ID" value="CLYHEMP022651.2"/>
    <property type="gene ID" value="CLYHEMG022651"/>
</dbReference>
<dbReference type="AlphaFoldDB" id="A0A7M5XGQ0"/>
<dbReference type="Proteomes" id="UP000594262">
    <property type="component" value="Unplaced"/>
</dbReference>
<name>A0A7M5XGQ0_9CNID</name>